<evidence type="ECO:0000256" key="2">
    <source>
        <dbReference type="SAM" id="Phobius"/>
    </source>
</evidence>
<keyword evidence="2" id="KW-1133">Transmembrane helix</keyword>
<evidence type="ECO:0000313" key="3">
    <source>
        <dbReference type="EMBL" id="UWP80842.1"/>
    </source>
</evidence>
<accession>A0ABY5VSW8</accession>
<feature type="transmembrane region" description="Helical" evidence="2">
    <location>
        <begin position="37"/>
        <end position="58"/>
    </location>
</feature>
<reference evidence="3" key="1">
    <citation type="submission" date="2021-04" db="EMBL/GenBank/DDBJ databases">
        <authorList>
            <person name="Hartkoorn R.C."/>
            <person name="Beaudoing E."/>
            <person name="Hot D."/>
        </authorList>
    </citation>
    <scope>NUCLEOTIDE SEQUENCE</scope>
    <source>
        <strain evidence="3">NRRL B-16292</strain>
    </source>
</reference>
<sequence length="222" mass="22459">MDDDDVTRDGLPRFLDPEDDETGSSAAEPEPQRNPTVLLASGGVALLLVIGLVVAALLSGGEEPARSSSPATRQTSGPAVPTASASPSPEASPTPSPSPSSVQPSRTRSSPTPTRTASSTPPATTTSASIRLSPASFEGPCLAGSESPVSTVATVTIRVGRPGTRVAYSVDGREFTGTAQGTSYSRDVKVQVPRRSGSHTVSLNVSAPSAASGSATFVVKCR</sequence>
<dbReference type="RefSeq" id="WP_259858605.1">
    <property type="nucleotide sequence ID" value="NZ_BAAAST010000058.1"/>
</dbReference>
<protein>
    <submittedName>
        <fullName evidence="3">Uncharacterized protein</fullName>
    </submittedName>
</protein>
<name>A0ABY5VSW8_9ACTN</name>
<feature type="compositionally biased region" description="Low complexity" evidence="1">
    <location>
        <begin position="99"/>
        <end position="129"/>
    </location>
</feature>
<evidence type="ECO:0000313" key="4">
    <source>
        <dbReference type="Proteomes" id="UP001059617"/>
    </source>
</evidence>
<organism evidence="3 4">
    <name type="scientific">Dactylosporangium fulvum</name>
    <dbReference type="NCBI Taxonomy" id="53359"/>
    <lineage>
        <taxon>Bacteria</taxon>
        <taxon>Bacillati</taxon>
        <taxon>Actinomycetota</taxon>
        <taxon>Actinomycetes</taxon>
        <taxon>Micromonosporales</taxon>
        <taxon>Micromonosporaceae</taxon>
        <taxon>Dactylosporangium</taxon>
    </lineage>
</organism>
<proteinExistence type="predicted"/>
<keyword evidence="2" id="KW-0472">Membrane</keyword>
<feature type="compositionally biased region" description="Low complexity" evidence="1">
    <location>
        <begin position="75"/>
        <end position="89"/>
    </location>
</feature>
<feature type="region of interest" description="Disordered" evidence="1">
    <location>
        <begin position="1"/>
        <end position="35"/>
    </location>
</feature>
<dbReference type="Proteomes" id="UP001059617">
    <property type="component" value="Chromosome"/>
</dbReference>
<dbReference type="EMBL" id="CP073720">
    <property type="protein sequence ID" value="UWP80842.1"/>
    <property type="molecule type" value="Genomic_DNA"/>
</dbReference>
<gene>
    <name evidence="3" type="ORF">Dfulv_37770</name>
</gene>
<keyword evidence="4" id="KW-1185">Reference proteome</keyword>
<reference evidence="3" key="2">
    <citation type="submission" date="2022-09" db="EMBL/GenBank/DDBJ databases">
        <title>Biosynthetic gene clusters of Dactylosporangioum fulvum.</title>
        <authorList>
            <person name="Caradec T."/>
        </authorList>
    </citation>
    <scope>NUCLEOTIDE SEQUENCE</scope>
    <source>
        <strain evidence="3">NRRL B-16292</strain>
    </source>
</reference>
<keyword evidence="2" id="KW-0812">Transmembrane</keyword>
<evidence type="ECO:0000256" key="1">
    <source>
        <dbReference type="SAM" id="MobiDB-lite"/>
    </source>
</evidence>
<feature type="region of interest" description="Disordered" evidence="1">
    <location>
        <begin position="61"/>
        <end position="129"/>
    </location>
</feature>